<dbReference type="EMBL" id="KZ613866">
    <property type="protein sequence ID" value="PMD54249.1"/>
    <property type="molecule type" value="Genomic_DNA"/>
</dbReference>
<dbReference type="AlphaFoldDB" id="A0A2J6SU13"/>
<evidence type="ECO:0000313" key="2">
    <source>
        <dbReference type="EMBL" id="PMD54249.1"/>
    </source>
</evidence>
<dbReference type="RefSeq" id="XP_024731153.1">
    <property type="nucleotide sequence ID" value="XM_024881377.1"/>
</dbReference>
<evidence type="ECO:0000313" key="3">
    <source>
        <dbReference type="Proteomes" id="UP000235371"/>
    </source>
</evidence>
<keyword evidence="3" id="KW-1185">Reference proteome</keyword>
<name>A0A2J6SU13_9HELO</name>
<reference evidence="2 3" key="1">
    <citation type="submission" date="2016-04" db="EMBL/GenBank/DDBJ databases">
        <title>A degradative enzymes factory behind the ericoid mycorrhizal symbiosis.</title>
        <authorList>
            <consortium name="DOE Joint Genome Institute"/>
            <person name="Martino E."/>
            <person name="Morin E."/>
            <person name="Grelet G."/>
            <person name="Kuo A."/>
            <person name="Kohler A."/>
            <person name="Daghino S."/>
            <person name="Barry K."/>
            <person name="Choi C."/>
            <person name="Cichocki N."/>
            <person name="Clum A."/>
            <person name="Copeland A."/>
            <person name="Hainaut M."/>
            <person name="Haridas S."/>
            <person name="Labutti K."/>
            <person name="Lindquist E."/>
            <person name="Lipzen A."/>
            <person name="Khouja H.-R."/>
            <person name="Murat C."/>
            <person name="Ohm R."/>
            <person name="Olson A."/>
            <person name="Spatafora J."/>
            <person name="Veneault-Fourrey C."/>
            <person name="Henrissat B."/>
            <person name="Grigoriev I."/>
            <person name="Martin F."/>
            <person name="Perotto S."/>
        </authorList>
    </citation>
    <scope>NUCLEOTIDE SEQUENCE [LARGE SCALE GENOMIC DNA]</scope>
    <source>
        <strain evidence="2 3">E</strain>
    </source>
</reference>
<protein>
    <submittedName>
        <fullName evidence="2">Uncharacterized protein</fullName>
    </submittedName>
</protein>
<organism evidence="2 3">
    <name type="scientific">Hyaloscypha bicolor E</name>
    <dbReference type="NCBI Taxonomy" id="1095630"/>
    <lineage>
        <taxon>Eukaryota</taxon>
        <taxon>Fungi</taxon>
        <taxon>Dikarya</taxon>
        <taxon>Ascomycota</taxon>
        <taxon>Pezizomycotina</taxon>
        <taxon>Leotiomycetes</taxon>
        <taxon>Helotiales</taxon>
        <taxon>Hyaloscyphaceae</taxon>
        <taxon>Hyaloscypha</taxon>
        <taxon>Hyaloscypha bicolor</taxon>
    </lineage>
</organism>
<gene>
    <name evidence="2" type="ORF">K444DRAFT_618710</name>
</gene>
<dbReference type="GeneID" id="36589454"/>
<accession>A0A2J6SU13</accession>
<dbReference type="InParanoid" id="A0A2J6SU13"/>
<feature type="region of interest" description="Disordered" evidence="1">
    <location>
        <begin position="1"/>
        <end position="34"/>
    </location>
</feature>
<evidence type="ECO:0000256" key="1">
    <source>
        <dbReference type="SAM" id="MobiDB-lite"/>
    </source>
</evidence>
<sequence>MENGRLHGTPREYGAGRRPYGESPAPPQPNDQFAGLAEGRMHADEIVNLTYSLGGGSDRALASPVGNQVHKSAMKPGSFNISTNGNGN</sequence>
<proteinExistence type="predicted"/>
<dbReference type="Proteomes" id="UP000235371">
    <property type="component" value="Unassembled WGS sequence"/>
</dbReference>